<dbReference type="Pfam" id="PF03668">
    <property type="entry name" value="RapZ-like_N"/>
    <property type="match status" value="1"/>
</dbReference>
<keyword evidence="2 4" id="KW-0067">ATP-binding</keyword>
<keyword evidence="8" id="KW-1185">Reference proteome</keyword>
<evidence type="ECO:0000256" key="3">
    <source>
        <dbReference type="ARBA" id="ARBA00023134"/>
    </source>
</evidence>
<evidence type="ECO:0000259" key="5">
    <source>
        <dbReference type="Pfam" id="PF03668"/>
    </source>
</evidence>
<feature type="domain" description="RapZ-like N-terminal" evidence="5">
    <location>
        <begin position="1"/>
        <end position="157"/>
    </location>
</feature>
<evidence type="ECO:0000256" key="1">
    <source>
        <dbReference type="ARBA" id="ARBA00022741"/>
    </source>
</evidence>
<dbReference type="STRING" id="565045.NOR51B_1278"/>
<dbReference type="EMBL" id="DS999411">
    <property type="protein sequence ID" value="EED35333.1"/>
    <property type="molecule type" value="Genomic_DNA"/>
</dbReference>
<dbReference type="Gene3D" id="3.40.50.300">
    <property type="entry name" value="P-loop containing nucleotide triphosphate hydrolases"/>
    <property type="match status" value="1"/>
</dbReference>
<sequence length="289" mass="32531">MELVIISGRSGSGKSTALHQLEDIGYYCVDNLPAGLLQHLTREMLGGNYTGYRGIAVCIDARNSRSDLGQIDNVLSQLSTDISRQIVFLDADESVLIKRFSETRRKHPLSDADHSLAESIASERELLEPLAAAADLTIDTTESNIYDLRAVITSRLGQVEDNELSLLIESFGFKRGVPADADLMFDARLLVNPHWKSELRPFTGRDSEVAEFLQQHSETDRFVADIVDFLSRWLPHYEASQRRYMTVAIGCTGGQHRSVFVAEQVHRTLSRDHPKIQLRHRDLTEITRP</sequence>
<organism evidence="7 8">
    <name type="scientific">Luminiphilus syltensis NOR5-1B</name>
    <dbReference type="NCBI Taxonomy" id="565045"/>
    <lineage>
        <taxon>Bacteria</taxon>
        <taxon>Pseudomonadati</taxon>
        <taxon>Pseudomonadota</taxon>
        <taxon>Gammaproteobacteria</taxon>
        <taxon>Cellvibrionales</taxon>
        <taxon>Halieaceae</taxon>
        <taxon>Luminiphilus</taxon>
    </lineage>
</organism>
<dbReference type="Proteomes" id="UP000004699">
    <property type="component" value="Unassembled WGS sequence"/>
</dbReference>
<keyword evidence="1 4" id="KW-0547">Nucleotide-binding</keyword>
<dbReference type="eggNOG" id="COG1660">
    <property type="taxonomic scope" value="Bacteria"/>
</dbReference>
<evidence type="ECO:0000259" key="6">
    <source>
        <dbReference type="Pfam" id="PF22740"/>
    </source>
</evidence>
<evidence type="ECO:0000313" key="8">
    <source>
        <dbReference type="Proteomes" id="UP000004699"/>
    </source>
</evidence>
<dbReference type="InterPro" id="IPR027417">
    <property type="entry name" value="P-loop_NTPase"/>
</dbReference>
<dbReference type="InterPro" id="IPR005337">
    <property type="entry name" value="RapZ-like"/>
</dbReference>
<dbReference type="OrthoDB" id="9784461at2"/>
<dbReference type="HAMAP" id="MF_00636">
    <property type="entry name" value="RapZ_like"/>
    <property type="match status" value="1"/>
</dbReference>
<dbReference type="PANTHER" id="PTHR30448:SF0">
    <property type="entry name" value="RNASE ADAPTER PROTEIN RAPZ"/>
    <property type="match status" value="1"/>
</dbReference>
<name>B8KR89_9GAMM</name>
<dbReference type="PANTHER" id="PTHR30448">
    <property type="entry name" value="RNASE ADAPTER PROTEIN RAPZ"/>
    <property type="match status" value="1"/>
</dbReference>
<dbReference type="HOGENOM" id="CLU_059558_1_1_6"/>
<dbReference type="SUPFAM" id="SSF52540">
    <property type="entry name" value="P-loop containing nucleoside triphosphate hydrolases"/>
    <property type="match status" value="1"/>
</dbReference>
<accession>B8KR89</accession>
<feature type="binding site" evidence="4">
    <location>
        <begin position="60"/>
        <end position="63"/>
    </location>
    <ligand>
        <name>GTP</name>
        <dbReference type="ChEBI" id="CHEBI:37565"/>
    </ligand>
</feature>
<feature type="binding site" evidence="4">
    <location>
        <begin position="8"/>
        <end position="15"/>
    </location>
    <ligand>
        <name>ATP</name>
        <dbReference type="ChEBI" id="CHEBI:30616"/>
    </ligand>
</feature>
<keyword evidence="3 4" id="KW-0342">GTP-binding</keyword>
<dbReference type="InterPro" id="IPR053931">
    <property type="entry name" value="RapZ_C"/>
</dbReference>
<proteinExistence type="inferred from homology"/>
<gene>
    <name evidence="7" type="ORF">NOR51B_1278</name>
</gene>
<feature type="domain" description="RapZ C-terminal" evidence="6">
    <location>
        <begin position="165"/>
        <end position="283"/>
    </location>
</feature>
<evidence type="ECO:0000313" key="7">
    <source>
        <dbReference type="EMBL" id="EED35333.1"/>
    </source>
</evidence>
<dbReference type="AlphaFoldDB" id="B8KR89"/>
<dbReference type="PIRSF" id="PIRSF005052">
    <property type="entry name" value="P-loopkin"/>
    <property type="match status" value="1"/>
</dbReference>
<dbReference type="Pfam" id="PF22740">
    <property type="entry name" value="PapZ_C"/>
    <property type="match status" value="1"/>
</dbReference>
<evidence type="ECO:0000256" key="2">
    <source>
        <dbReference type="ARBA" id="ARBA00022840"/>
    </source>
</evidence>
<protein>
    <submittedName>
        <fullName evidence="7">Uncharacterized protein</fullName>
    </submittedName>
</protein>
<dbReference type="RefSeq" id="WP_009020079.1">
    <property type="nucleotide sequence ID" value="NZ_DS999411.1"/>
</dbReference>
<evidence type="ECO:0000256" key="4">
    <source>
        <dbReference type="HAMAP-Rule" id="MF_00636"/>
    </source>
</evidence>
<reference evidence="8" key="1">
    <citation type="journal article" date="2013" name="BMC Microbiol.">
        <title>Taxonomy and evolution of bacteriochlorophyll a-containing members of the OM60/NOR5 clade of marine gammaproteobacteria: description of Luminiphilus syltensis gen. nov., sp. nov., reclassification of Haliea rubra as Pseudohaliea rubra gen. nov., comb. nov., and emendation of Chromatocurvus halotolerans.</title>
        <authorList>
            <person name="Spring S."/>
            <person name="Riedel T."/>
            <person name="Sproer C."/>
            <person name="Yan S."/>
            <person name="Harder J."/>
            <person name="Fuchs B.M."/>
        </authorList>
    </citation>
    <scope>NUCLEOTIDE SEQUENCE [LARGE SCALE GENOMIC DNA]</scope>
    <source>
        <strain evidence="8">NOR51-B</strain>
    </source>
</reference>
<dbReference type="GO" id="GO:0005524">
    <property type="term" value="F:ATP binding"/>
    <property type="evidence" value="ECO:0007669"/>
    <property type="project" value="UniProtKB-UniRule"/>
</dbReference>
<dbReference type="InterPro" id="IPR053930">
    <property type="entry name" value="RapZ-like_N"/>
</dbReference>
<dbReference type="GO" id="GO:0005525">
    <property type="term" value="F:GTP binding"/>
    <property type="evidence" value="ECO:0007669"/>
    <property type="project" value="UniProtKB-UniRule"/>
</dbReference>
<dbReference type="NCBIfam" id="NF003828">
    <property type="entry name" value="PRK05416.1"/>
    <property type="match status" value="1"/>
</dbReference>